<name>A0ABD2VUG6_9HYME</name>
<organism evidence="1 2">
    <name type="scientific">Trichogramma kaykai</name>
    <dbReference type="NCBI Taxonomy" id="54128"/>
    <lineage>
        <taxon>Eukaryota</taxon>
        <taxon>Metazoa</taxon>
        <taxon>Ecdysozoa</taxon>
        <taxon>Arthropoda</taxon>
        <taxon>Hexapoda</taxon>
        <taxon>Insecta</taxon>
        <taxon>Pterygota</taxon>
        <taxon>Neoptera</taxon>
        <taxon>Endopterygota</taxon>
        <taxon>Hymenoptera</taxon>
        <taxon>Apocrita</taxon>
        <taxon>Proctotrupomorpha</taxon>
        <taxon>Chalcidoidea</taxon>
        <taxon>Trichogrammatidae</taxon>
        <taxon>Trichogramma</taxon>
    </lineage>
</organism>
<dbReference type="EMBL" id="JBJJXI010000175">
    <property type="protein sequence ID" value="KAL3384293.1"/>
    <property type="molecule type" value="Genomic_DNA"/>
</dbReference>
<evidence type="ECO:0000313" key="2">
    <source>
        <dbReference type="Proteomes" id="UP001627154"/>
    </source>
</evidence>
<dbReference type="Proteomes" id="UP001627154">
    <property type="component" value="Unassembled WGS sequence"/>
</dbReference>
<evidence type="ECO:0000313" key="1">
    <source>
        <dbReference type="EMBL" id="KAL3384293.1"/>
    </source>
</evidence>
<dbReference type="AlphaFoldDB" id="A0ABD2VUG6"/>
<accession>A0ABD2VUG6</accession>
<sequence length="89" mass="10315">MFFPTGISGDDDFTKLYLVQCKYDEVEVSFSVTFLVDDKPVKSEKSISRKFNQRVKELGIQKVYRVQNVNELLSAEDVMTIRCELTVRV</sequence>
<comment type="caution">
    <text evidence="1">The sequence shown here is derived from an EMBL/GenBank/DDBJ whole genome shotgun (WGS) entry which is preliminary data.</text>
</comment>
<evidence type="ECO:0008006" key="3">
    <source>
        <dbReference type="Google" id="ProtNLM"/>
    </source>
</evidence>
<gene>
    <name evidence="1" type="ORF">TKK_019892</name>
</gene>
<dbReference type="Gene3D" id="2.60.210.10">
    <property type="entry name" value="Apoptosis, Tumor Necrosis Factor Receptor Associated Protein 2, Chain A"/>
    <property type="match status" value="1"/>
</dbReference>
<protein>
    <recommendedName>
        <fullName evidence="3">MATH domain-containing protein</fullName>
    </recommendedName>
</protein>
<proteinExistence type="predicted"/>
<dbReference type="InterPro" id="IPR008974">
    <property type="entry name" value="TRAF-like"/>
</dbReference>
<dbReference type="SUPFAM" id="SSF49599">
    <property type="entry name" value="TRAF domain-like"/>
    <property type="match status" value="1"/>
</dbReference>
<keyword evidence="2" id="KW-1185">Reference proteome</keyword>
<reference evidence="1 2" key="1">
    <citation type="journal article" date="2024" name="bioRxiv">
        <title>A reference genome for Trichogramma kaykai: A tiny desert-dwelling parasitoid wasp with competing sex-ratio distorters.</title>
        <authorList>
            <person name="Culotta J."/>
            <person name="Lindsey A.R."/>
        </authorList>
    </citation>
    <scope>NUCLEOTIDE SEQUENCE [LARGE SCALE GENOMIC DNA]</scope>
    <source>
        <strain evidence="1 2">KSX58</strain>
    </source>
</reference>